<accession>A0ABV2CZ60</accession>
<evidence type="ECO:0000256" key="5">
    <source>
        <dbReference type="ARBA" id="ARBA00023002"/>
    </source>
</evidence>
<evidence type="ECO:0000256" key="4">
    <source>
        <dbReference type="ARBA" id="ARBA00022827"/>
    </source>
</evidence>
<evidence type="ECO:0000313" key="10">
    <source>
        <dbReference type="EMBL" id="MET1754887.1"/>
    </source>
</evidence>
<dbReference type="Pfam" id="PF00441">
    <property type="entry name" value="Acyl-CoA_dh_1"/>
    <property type="match status" value="1"/>
</dbReference>
<dbReference type="Proteomes" id="UP001548713">
    <property type="component" value="Unassembled WGS sequence"/>
</dbReference>
<dbReference type="InterPro" id="IPR009100">
    <property type="entry name" value="AcylCoA_DH/oxidase_NM_dom_sf"/>
</dbReference>
<evidence type="ECO:0000256" key="3">
    <source>
        <dbReference type="ARBA" id="ARBA00022630"/>
    </source>
</evidence>
<dbReference type="SUPFAM" id="SSF47203">
    <property type="entry name" value="Acyl-CoA dehydrogenase C-terminal domain-like"/>
    <property type="match status" value="1"/>
</dbReference>
<evidence type="ECO:0000256" key="1">
    <source>
        <dbReference type="ARBA" id="ARBA00001974"/>
    </source>
</evidence>
<proteinExistence type="inferred from homology"/>
<evidence type="ECO:0000259" key="7">
    <source>
        <dbReference type="Pfam" id="PF00441"/>
    </source>
</evidence>
<evidence type="ECO:0000259" key="9">
    <source>
        <dbReference type="Pfam" id="PF02771"/>
    </source>
</evidence>
<dbReference type="EMBL" id="JBEWLY010000008">
    <property type="protein sequence ID" value="MET1754887.1"/>
    <property type="molecule type" value="Genomic_DNA"/>
</dbReference>
<keyword evidence="3 6" id="KW-0285">Flavoprotein</keyword>
<dbReference type="RefSeq" id="WP_353983340.1">
    <property type="nucleotide sequence ID" value="NZ_JBEWLY010000008.1"/>
</dbReference>
<dbReference type="InterPro" id="IPR052161">
    <property type="entry name" value="Mycobact_Acyl-CoA_DH"/>
</dbReference>
<dbReference type="InterPro" id="IPR046373">
    <property type="entry name" value="Acyl-CoA_Oxase/DH_mid-dom_sf"/>
</dbReference>
<dbReference type="SUPFAM" id="SSF56645">
    <property type="entry name" value="Acyl-CoA dehydrogenase NM domain-like"/>
    <property type="match status" value="1"/>
</dbReference>
<dbReference type="InterPro" id="IPR006091">
    <property type="entry name" value="Acyl-CoA_Oxase/DH_mid-dom"/>
</dbReference>
<evidence type="ECO:0000256" key="2">
    <source>
        <dbReference type="ARBA" id="ARBA00009347"/>
    </source>
</evidence>
<keyword evidence="5 6" id="KW-0560">Oxidoreductase</keyword>
<dbReference type="Gene3D" id="1.10.540.10">
    <property type="entry name" value="Acyl-CoA dehydrogenase/oxidase, N-terminal domain"/>
    <property type="match status" value="1"/>
</dbReference>
<organism evidence="10 11">
    <name type="scientific">Novosphingobium kalidii</name>
    <dbReference type="NCBI Taxonomy" id="3230299"/>
    <lineage>
        <taxon>Bacteria</taxon>
        <taxon>Pseudomonadati</taxon>
        <taxon>Pseudomonadota</taxon>
        <taxon>Alphaproteobacteria</taxon>
        <taxon>Sphingomonadales</taxon>
        <taxon>Sphingomonadaceae</taxon>
        <taxon>Novosphingobium</taxon>
    </lineage>
</organism>
<evidence type="ECO:0000256" key="6">
    <source>
        <dbReference type="RuleBase" id="RU362125"/>
    </source>
</evidence>
<gene>
    <name evidence="10" type="ORF">ABVV53_05350</name>
</gene>
<dbReference type="InterPro" id="IPR009075">
    <property type="entry name" value="AcylCo_DH/oxidase_C"/>
</dbReference>
<feature type="domain" description="Acyl-CoA dehydrogenase/oxidase C-terminal" evidence="7">
    <location>
        <begin position="239"/>
        <end position="377"/>
    </location>
</feature>
<comment type="caution">
    <text evidence="10">The sequence shown here is derived from an EMBL/GenBank/DDBJ whole genome shotgun (WGS) entry which is preliminary data.</text>
</comment>
<dbReference type="Pfam" id="PF02771">
    <property type="entry name" value="Acyl-CoA_dh_N"/>
    <property type="match status" value="1"/>
</dbReference>
<reference evidence="10 11" key="1">
    <citation type="submission" date="2024-07" db="EMBL/GenBank/DDBJ databases">
        <title>Novosphingobium kalidii RD2P27.</title>
        <authorList>
            <person name="Sun J.-Q."/>
        </authorList>
    </citation>
    <scope>NUCLEOTIDE SEQUENCE [LARGE SCALE GENOMIC DNA]</scope>
    <source>
        <strain evidence="10 11">RD2P27</strain>
    </source>
</reference>
<dbReference type="PANTHER" id="PTHR43292">
    <property type="entry name" value="ACYL-COA DEHYDROGENASE"/>
    <property type="match status" value="1"/>
</dbReference>
<dbReference type="InterPro" id="IPR037069">
    <property type="entry name" value="AcylCoA_DH/ox_N_sf"/>
</dbReference>
<dbReference type="Pfam" id="PF02770">
    <property type="entry name" value="Acyl-CoA_dh_M"/>
    <property type="match status" value="1"/>
</dbReference>
<feature type="domain" description="Acyl-CoA dehydrogenase/oxidase N-terminal" evidence="9">
    <location>
        <begin position="6"/>
        <end position="124"/>
    </location>
</feature>
<keyword evidence="11" id="KW-1185">Reference proteome</keyword>
<comment type="cofactor">
    <cofactor evidence="1 6">
        <name>FAD</name>
        <dbReference type="ChEBI" id="CHEBI:57692"/>
    </cofactor>
</comment>
<feature type="domain" description="Acyl-CoA oxidase/dehydrogenase middle" evidence="8">
    <location>
        <begin position="128"/>
        <end position="224"/>
    </location>
</feature>
<dbReference type="PANTHER" id="PTHR43292:SF3">
    <property type="entry name" value="ACYL-COA DEHYDROGENASE FADE29"/>
    <property type="match status" value="1"/>
</dbReference>
<name>A0ABV2CZ60_9SPHN</name>
<dbReference type="InterPro" id="IPR013786">
    <property type="entry name" value="AcylCoA_DH/ox_N"/>
</dbReference>
<evidence type="ECO:0000259" key="8">
    <source>
        <dbReference type="Pfam" id="PF02770"/>
    </source>
</evidence>
<evidence type="ECO:0000313" key="11">
    <source>
        <dbReference type="Proteomes" id="UP001548713"/>
    </source>
</evidence>
<dbReference type="Gene3D" id="1.20.140.10">
    <property type="entry name" value="Butyryl-CoA Dehydrogenase, subunit A, domain 3"/>
    <property type="match status" value="1"/>
</dbReference>
<dbReference type="InterPro" id="IPR036250">
    <property type="entry name" value="AcylCo_DH-like_C"/>
</dbReference>
<keyword evidence="4 6" id="KW-0274">FAD</keyword>
<comment type="similarity">
    <text evidence="2 6">Belongs to the acyl-CoA dehydrogenase family.</text>
</comment>
<dbReference type="Gene3D" id="2.40.110.10">
    <property type="entry name" value="Butyryl-CoA Dehydrogenase, subunit A, domain 2"/>
    <property type="match status" value="1"/>
</dbReference>
<sequence length="385" mass="42327">MNFEWTENQDAFRQTLRDFLAANLPDDWEKFSEHGPASPALTAFARDFCAKLADAGLLFPHWPKEMGGEGLGPWEQQVLAEEMWIAGEPRGGQYMNVNWVGPTLMRYGTEEQKARYLQPITEGKSLWCQGFSEPDAGSDLASLRTRATLTPGESGANYVINGQKIWTSYAGLADTCFLLTRTSDDRKKGITILLVPMDTPGITVRQIPSLIGEGDIHEVFFDDVTVPEGARFGEEGQAWEIIAYSLRNERLGIPRFTLARAALDRAVAMLKDAGDFDREYVKIEAARCATLCEAAATANYAIVQKRVDGLGVGPESSSARFATVMCERAVCEFVVEFVPEALAGSSPYLKMHHQRGIVAGIASGAAEIQLNIIASDVLELPREPR</sequence>
<protein>
    <submittedName>
        <fullName evidence="10">Acyl-CoA dehydrogenase family protein</fullName>
    </submittedName>
</protein>